<feature type="non-terminal residue" evidence="1">
    <location>
        <position position="71"/>
    </location>
</feature>
<comment type="caution">
    <text evidence="1">The sequence shown here is derived from an EMBL/GenBank/DDBJ whole genome shotgun (WGS) entry which is preliminary data.</text>
</comment>
<gene>
    <name evidence="1" type="ORF">AB2B41_23765</name>
</gene>
<protein>
    <submittedName>
        <fullName evidence="1">Glycerol-3-phosphate transporter</fullName>
    </submittedName>
</protein>
<organism evidence="1 2">
    <name type="scientific">Sulfitobacter sediminis</name>
    <dbReference type="NCBI Taxonomy" id="3234186"/>
    <lineage>
        <taxon>Bacteria</taxon>
        <taxon>Pseudomonadati</taxon>
        <taxon>Pseudomonadota</taxon>
        <taxon>Alphaproteobacteria</taxon>
        <taxon>Rhodobacterales</taxon>
        <taxon>Roseobacteraceae</taxon>
        <taxon>Sulfitobacter</taxon>
    </lineage>
</organism>
<sequence>MYYIFLQNWLAYVASTVDQSEIVRPPMPLWPGDQLFENYRKALVSVVNETDAMMMLNSKLKAMGLGIGLLV</sequence>
<reference evidence="1 2" key="1">
    <citation type="submission" date="2024-07" db="EMBL/GenBank/DDBJ databases">
        <title>Marimonas sp.nov., isolated from tidal-flat sediment.</title>
        <authorList>
            <person name="Jayan J.N."/>
            <person name="Lee S.S."/>
        </authorList>
    </citation>
    <scope>NUCLEOTIDE SEQUENCE [LARGE SCALE GENOMIC DNA]</scope>
    <source>
        <strain evidence="1 2">MJW-29</strain>
    </source>
</reference>
<name>A0ABV3RUB9_9RHOB</name>
<dbReference type="Proteomes" id="UP001556098">
    <property type="component" value="Unassembled WGS sequence"/>
</dbReference>
<evidence type="ECO:0000313" key="2">
    <source>
        <dbReference type="Proteomes" id="UP001556098"/>
    </source>
</evidence>
<evidence type="ECO:0000313" key="1">
    <source>
        <dbReference type="EMBL" id="MEW9922613.1"/>
    </source>
</evidence>
<keyword evidence="2" id="KW-1185">Reference proteome</keyword>
<accession>A0ABV3RUB9</accession>
<dbReference type="EMBL" id="JBFNXX010000265">
    <property type="protein sequence ID" value="MEW9922613.1"/>
    <property type="molecule type" value="Genomic_DNA"/>
</dbReference>
<proteinExistence type="predicted"/>